<evidence type="ECO:0000256" key="1">
    <source>
        <dbReference type="ARBA" id="ARBA00022723"/>
    </source>
</evidence>
<evidence type="ECO:0000313" key="7">
    <source>
        <dbReference type="Proteomes" id="UP000011081"/>
    </source>
</evidence>
<dbReference type="GO" id="GO:0005737">
    <property type="term" value="C:cytoplasm"/>
    <property type="evidence" value="ECO:0007669"/>
    <property type="project" value="UniProtKB-ARBA"/>
</dbReference>
<dbReference type="InterPro" id="IPR029149">
    <property type="entry name" value="Creatin/AminoP/Spt16_N"/>
</dbReference>
<feature type="domain" description="Peptidase M24 C-terminal" evidence="5">
    <location>
        <begin position="639"/>
        <end position="693"/>
    </location>
</feature>
<dbReference type="FunCoup" id="L2GVK6">
    <property type="interactions" value="148"/>
</dbReference>
<dbReference type="OrthoDB" id="9995434at2759"/>
<dbReference type="SUPFAM" id="SSF53092">
    <property type="entry name" value="Creatinase/prolidase N-terminal domain"/>
    <property type="match status" value="1"/>
</dbReference>
<dbReference type="STRING" id="948595.L2GVK6"/>
<reference evidence="7" key="1">
    <citation type="submission" date="2011-03" db="EMBL/GenBank/DDBJ databases">
        <title>The genome sequence of Vavraia culicis strain floridensis.</title>
        <authorList>
            <consortium name="The Broad Institute Genome Sequencing Platform"/>
            <person name="Cuomo C."/>
            <person name="Becnel J."/>
            <person name="Sanscrainte N."/>
            <person name="Young S.K."/>
            <person name="Zeng Q."/>
            <person name="Gargeya S."/>
            <person name="Fitzgerald M."/>
            <person name="Haas B."/>
            <person name="Abouelleil A."/>
            <person name="Alvarado L."/>
            <person name="Arachchi H.M."/>
            <person name="Berlin A."/>
            <person name="Chapman S.B."/>
            <person name="Gearin G."/>
            <person name="Goldberg J."/>
            <person name="Griggs A."/>
            <person name="Gujja S."/>
            <person name="Hansen M."/>
            <person name="Heiman D."/>
            <person name="Howarth C."/>
            <person name="Larimer J."/>
            <person name="Lui A."/>
            <person name="MacDonald P.J.P."/>
            <person name="McCowen C."/>
            <person name="Montmayeur A."/>
            <person name="Murphy C."/>
            <person name="Neiman D."/>
            <person name="Pearson M."/>
            <person name="Priest M."/>
            <person name="Roberts A."/>
            <person name="Saif S."/>
            <person name="Shea T."/>
            <person name="Sisk P."/>
            <person name="Stolte C."/>
            <person name="Sykes S."/>
            <person name="Wortman J."/>
            <person name="Nusbaum C."/>
            <person name="Birren B."/>
        </authorList>
    </citation>
    <scope>NUCLEOTIDE SEQUENCE [LARGE SCALE GENOMIC DNA]</scope>
    <source>
        <strain evidence="7">floridensis</strain>
    </source>
</reference>
<dbReference type="GO" id="GO:0046872">
    <property type="term" value="F:metal ion binding"/>
    <property type="evidence" value="ECO:0007669"/>
    <property type="project" value="UniProtKB-KW"/>
</dbReference>
<evidence type="ECO:0000259" key="4">
    <source>
        <dbReference type="Pfam" id="PF01321"/>
    </source>
</evidence>
<dbReference type="Proteomes" id="UP000011081">
    <property type="component" value="Unassembled WGS sequence"/>
</dbReference>
<gene>
    <name evidence="6" type="ORF">VCUG_00793</name>
</gene>
<feature type="domain" description="Peptidase M24" evidence="3">
    <location>
        <begin position="464"/>
        <end position="629"/>
    </location>
</feature>
<organism evidence="6 7">
    <name type="scientific">Vavraia culicis (isolate floridensis)</name>
    <name type="common">Microsporidian parasite</name>
    <dbReference type="NCBI Taxonomy" id="948595"/>
    <lineage>
        <taxon>Eukaryota</taxon>
        <taxon>Fungi</taxon>
        <taxon>Fungi incertae sedis</taxon>
        <taxon>Microsporidia</taxon>
        <taxon>Pleistophoridae</taxon>
        <taxon>Vavraia</taxon>
    </lineage>
</organism>
<dbReference type="InterPro" id="IPR000994">
    <property type="entry name" value="Pept_M24"/>
</dbReference>
<dbReference type="GO" id="GO:0016787">
    <property type="term" value="F:hydrolase activity"/>
    <property type="evidence" value="ECO:0007669"/>
    <property type="project" value="UniProtKB-KW"/>
</dbReference>
<dbReference type="EMBL" id="GL877413">
    <property type="protein sequence ID" value="ELA47711.1"/>
    <property type="molecule type" value="Genomic_DNA"/>
</dbReference>
<dbReference type="Gene3D" id="3.40.350.10">
    <property type="entry name" value="Creatinase/prolidase N-terminal domain"/>
    <property type="match status" value="2"/>
</dbReference>
<dbReference type="InterPro" id="IPR000587">
    <property type="entry name" value="Creatinase_N"/>
</dbReference>
<dbReference type="Gene3D" id="3.90.230.10">
    <property type="entry name" value="Creatinase/methionine aminopeptidase superfamily"/>
    <property type="match status" value="1"/>
</dbReference>
<dbReference type="Pfam" id="PF16188">
    <property type="entry name" value="Peptidase_M24_C"/>
    <property type="match status" value="1"/>
</dbReference>
<dbReference type="InterPro" id="IPR032416">
    <property type="entry name" value="Peptidase_M24_C"/>
</dbReference>
<dbReference type="InterPro" id="IPR036005">
    <property type="entry name" value="Creatinase/aminopeptidase-like"/>
</dbReference>
<evidence type="ECO:0000259" key="5">
    <source>
        <dbReference type="Pfam" id="PF16188"/>
    </source>
</evidence>
<accession>L2GVK6</accession>
<dbReference type="Pfam" id="PF01321">
    <property type="entry name" value="Creatinase_N"/>
    <property type="match status" value="1"/>
</dbReference>
<dbReference type="PANTHER" id="PTHR43763">
    <property type="entry name" value="XAA-PRO AMINOPEPTIDASE 1"/>
    <property type="match status" value="1"/>
</dbReference>
<keyword evidence="7" id="KW-1185">Reference proteome</keyword>
<keyword evidence="1" id="KW-0479">Metal-binding</keyword>
<dbReference type="Pfam" id="PF16189">
    <property type="entry name" value="Creatinase_N_2"/>
    <property type="match status" value="1"/>
</dbReference>
<dbReference type="VEuPathDB" id="MicrosporidiaDB:VCUG_00793"/>
<name>L2GVK6_VAVCU</name>
<dbReference type="Pfam" id="PF00557">
    <property type="entry name" value="Peptidase_M24"/>
    <property type="match status" value="1"/>
</dbReference>
<evidence type="ECO:0000259" key="3">
    <source>
        <dbReference type="Pfam" id="PF00557"/>
    </source>
</evidence>
<dbReference type="OMA" id="AMAKFPP"/>
<dbReference type="InterPro" id="IPR050422">
    <property type="entry name" value="X-Pro_aminopeptidase_P"/>
</dbReference>
<dbReference type="PANTHER" id="PTHR43763:SF6">
    <property type="entry name" value="XAA-PRO AMINOPEPTIDASE 1"/>
    <property type="match status" value="1"/>
</dbReference>
<dbReference type="GeneID" id="19878676"/>
<dbReference type="SUPFAM" id="SSF55920">
    <property type="entry name" value="Creatinase/aminopeptidase"/>
    <property type="match status" value="1"/>
</dbReference>
<evidence type="ECO:0000256" key="2">
    <source>
        <dbReference type="ARBA" id="ARBA00022801"/>
    </source>
</evidence>
<evidence type="ECO:0000313" key="6">
    <source>
        <dbReference type="EMBL" id="ELA47711.1"/>
    </source>
</evidence>
<dbReference type="AlphaFoldDB" id="L2GVK6"/>
<proteinExistence type="predicted"/>
<dbReference type="InParanoid" id="L2GVK6"/>
<protein>
    <recommendedName>
        <fullName evidence="8">Xaa-Pro aminopeptidase</fullName>
    </recommendedName>
</protein>
<evidence type="ECO:0008006" key="8">
    <source>
        <dbReference type="Google" id="ProtNLM"/>
    </source>
</evidence>
<dbReference type="RefSeq" id="XP_008073814.1">
    <property type="nucleotide sequence ID" value="XM_008075623.1"/>
</dbReference>
<keyword evidence="2" id="KW-0378">Hydrolase</keyword>
<sequence>MNLLNALLTQLALNNLDAYILNHTDEHLNEFISDADMRVKRLTGFTGSNGTAVITKTECVLYTDSRYYLQAKKELVEPFKMMRIDEDKSVLEFLKDTIGEGRVGVCLRLISHERYKQMSEEFEETKLVLVPVEEELVEIIWKDRPKRNPGSIVDLEKYAFDEYMTFLKNDKVKKLFDELFRDSYKYEYDEMIEPDLIPGLTHSNKIRIVQKSLKKDEAIILSALDSIAWLLNLRGREIANNTVFYAYVYITKDSLVIFTDAKVPRDIGLRRYDEFYEFLKQTDENTVYVSDRVNASIVDILGEHRTKENKLVEKLKSVKNRNEIMGFFQAAIMDGVALVKLFTWLNKNKDRITEIGISDKLLEIKSQLVLGRGRETKTDKNEEKSMNLSARQIEDEVDVNPLLVTIGSKELVHLFFELFTGRLTEKNKSLLQNMVRINKNMFSSSPVESPSVENNKISGKNGEWNIAKTGFLFPSFSTIVGYGNHGAIVHHSASDTTVDDKSLILIDCGSQFIFATTDISRTIHLGTPSDEQIHDFTNVLKGQLLAKRLVGPKNHIAGLIQDLPRYYLWPENKNYGHGTSHGIGTALYVHESPPQIRFDATIEAHQIFTIEPGYYKEGSYGVRIEDAVISLYNGNIFLQNMTFVPLQLNLIDVSLLNDEEVDYLNRYNQNVQNILGEYLYEKEEKEWLISNTRFFNRV</sequence>
<dbReference type="HOGENOM" id="CLU_011781_2_4_1"/>
<feature type="domain" description="Creatinase N-terminal" evidence="4">
    <location>
        <begin position="6"/>
        <end position="128"/>
    </location>
</feature>